<dbReference type="OrthoDB" id="9763537at2"/>
<dbReference type="PRINTS" id="PR00738">
    <property type="entry name" value="GLHYDRLASE20"/>
</dbReference>
<dbReference type="InterPro" id="IPR025705">
    <property type="entry name" value="Beta_hexosaminidase_sua/sub"/>
</dbReference>
<evidence type="ECO:0000256" key="3">
    <source>
        <dbReference type="ARBA" id="ARBA00012663"/>
    </source>
</evidence>
<sequence length="766" mass="87323">MRKYVVLMLLTVIFTSCSQQPNPTFKQEDVSILPKPLSLNLNEGFFKVESNTALILKDDSQKKAANYLTGLFGKAAGFNLAIQNTSADNAIVFETVAGLKEGGYNLEVNPTIITIQASEESGFFNAVQSIRQLLPVAIESQETVAADWFVPAVTIKDEPRYEWRGMHMDFSRHFFNIDEVKAFLDYMALYKLNTYHMHLTDDQGWRIEIKKYPLLTEKGAWRTPNNQDTICMDRSVENKLYTIDESNFKEIDGERKYGGFFTQDQIKEIVAYADARCITVIPEIDMPGHFKSAIDNYPFLSCNEESGWDTVFTYPTCLGKETTYEFMKNVLDEVVELFPAEYVHIGGDEVNIASWEVCPHCQKAIKDNNLKDEHELQSFFNRDIEQFLKSKGKQFMGWDEIVKGGLTKDANVMWWRNWVPDAPKTAAANGNDIVITTTAAYYFDYLNDGNPIENVYNYEPVPADFTEEETKHVLGIQGNLWSEHIPSFKRLQYQAFPRFLVISENAWSEHDKDFEDFNSRVEDQYDRLDALGVYYYIPAVRGLEKEIVIVDSTAVNLNLAYDLEGVDIYYTEDGSVPTQESIKYDGPFIVNDTIEIKARAYRGDIYNDLKSTKVIQKAYVNPVTVSLEEKGLKQWVLDGKFKTVADVKTPTTSNFTKVDSIALGDLKDRKPFSVVYKGFFNAEKDGIYEFETRSDGGDVLMIGEDLVVDNSGWHGPRKRYGKIALKQGFHPITITYRPSDKPRVIEVKYGLQGEELLPLDSSVTGF</sequence>
<dbReference type="InterPro" id="IPR037524">
    <property type="entry name" value="PA14/GLEYA"/>
</dbReference>
<dbReference type="InterPro" id="IPR029018">
    <property type="entry name" value="Hex-like_dom2"/>
</dbReference>
<dbReference type="PANTHER" id="PTHR22600:SF57">
    <property type="entry name" value="BETA-N-ACETYLHEXOSAMINIDASE"/>
    <property type="match status" value="1"/>
</dbReference>
<evidence type="ECO:0000256" key="7">
    <source>
        <dbReference type="SAM" id="SignalP"/>
    </source>
</evidence>
<dbReference type="EMBL" id="JAUSUU010000006">
    <property type="protein sequence ID" value="MDQ0335627.1"/>
    <property type="molecule type" value="Genomic_DNA"/>
</dbReference>
<dbReference type="InterPro" id="IPR015882">
    <property type="entry name" value="HEX_bac_N"/>
</dbReference>
<comment type="caution">
    <text evidence="9">The sequence shown here is derived from an EMBL/GenBank/DDBJ whole genome shotgun (WGS) entry which is preliminary data.</text>
</comment>
<evidence type="ECO:0000256" key="4">
    <source>
        <dbReference type="ARBA" id="ARBA00022801"/>
    </source>
</evidence>
<evidence type="ECO:0000256" key="5">
    <source>
        <dbReference type="ARBA" id="ARBA00023295"/>
    </source>
</evidence>
<feature type="active site" description="Proton donor" evidence="6">
    <location>
        <position position="349"/>
    </location>
</feature>
<evidence type="ECO:0000313" key="11">
    <source>
        <dbReference type="Proteomes" id="UP001138672"/>
    </source>
</evidence>
<accession>A0A9X0YMM7</accession>
<feature type="signal peptide" evidence="7">
    <location>
        <begin position="1"/>
        <end position="18"/>
    </location>
</feature>
<dbReference type="InterPro" id="IPR017853">
    <property type="entry name" value="GH"/>
</dbReference>
<dbReference type="CDD" id="cd06563">
    <property type="entry name" value="GH20_chitobiase-like"/>
    <property type="match status" value="1"/>
</dbReference>
<dbReference type="SUPFAM" id="SSF56988">
    <property type="entry name" value="Anthrax protective antigen"/>
    <property type="match status" value="1"/>
</dbReference>
<proteinExistence type="inferred from homology"/>
<dbReference type="EC" id="3.2.1.52" evidence="3"/>
<dbReference type="InterPro" id="IPR011658">
    <property type="entry name" value="PA14_dom"/>
</dbReference>
<dbReference type="SUPFAM" id="SSF51445">
    <property type="entry name" value="(Trans)glycosidases"/>
    <property type="match status" value="1"/>
</dbReference>
<dbReference type="Pfam" id="PF07691">
    <property type="entry name" value="PA14"/>
    <property type="match status" value="1"/>
</dbReference>
<keyword evidence="12" id="KW-1185">Reference proteome</keyword>
<dbReference type="GO" id="GO:0004563">
    <property type="term" value="F:beta-N-acetylhexosaminidase activity"/>
    <property type="evidence" value="ECO:0007669"/>
    <property type="project" value="UniProtKB-EC"/>
</dbReference>
<dbReference type="SUPFAM" id="SSF55545">
    <property type="entry name" value="beta-N-acetylhexosaminidase-like domain"/>
    <property type="match status" value="1"/>
</dbReference>
<protein>
    <recommendedName>
        <fullName evidence="3">beta-N-acetylhexosaminidase</fullName>
        <ecNumber evidence="3">3.2.1.52</ecNumber>
    </recommendedName>
</protein>
<evidence type="ECO:0000313" key="10">
    <source>
        <dbReference type="EMBL" id="MDQ0335627.1"/>
    </source>
</evidence>
<dbReference type="GO" id="GO:0016020">
    <property type="term" value="C:membrane"/>
    <property type="evidence" value="ECO:0007669"/>
    <property type="project" value="TreeGrafter"/>
</dbReference>
<dbReference type="InterPro" id="IPR026876">
    <property type="entry name" value="Fn3_assoc_repeat"/>
</dbReference>
<evidence type="ECO:0000313" key="9">
    <source>
        <dbReference type="EMBL" id="MBP1840027.1"/>
    </source>
</evidence>
<dbReference type="PROSITE" id="PS51257">
    <property type="entry name" value="PROKAR_LIPOPROTEIN"/>
    <property type="match status" value="1"/>
</dbReference>
<keyword evidence="5 9" id="KW-0326">Glycosidase</keyword>
<evidence type="ECO:0000256" key="6">
    <source>
        <dbReference type="PIRSR" id="PIRSR625705-1"/>
    </source>
</evidence>
<evidence type="ECO:0000313" key="12">
    <source>
        <dbReference type="Proteomes" id="UP001231587"/>
    </source>
</evidence>
<name>A0A9X0YMM7_9FLAO</name>
<dbReference type="InterPro" id="IPR015883">
    <property type="entry name" value="Glyco_hydro_20_cat"/>
</dbReference>
<gene>
    <name evidence="9" type="ORF">J2Z56_001954</name>
    <name evidence="10" type="ORF">J2Z57_002078</name>
</gene>
<comment type="catalytic activity">
    <reaction evidence="1">
        <text>Hydrolysis of terminal non-reducing N-acetyl-D-hexosamine residues in N-acetyl-beta-D-hexosaminides.</text>
        <dbReference type="EC" id="3.2.1.52"/>
    </reaction>
</comment>
<dbReference type="EMBL" id="JAGGJQ010000005">
    <property type="protein sequence ID" value="MBP1840027.1"/>
    <property type="molecule type" value="Genomic_DNA"/>
</dbReference>
<comment type="similarity">
    <text evidence="2">Belongs to the glycosyl hydrolase 20 family.</text>
</comment>
<dbReference type="Proteomes" id="UP001231587">
    <property type="component" value="Unassembled WGS sequence"/>
</dbReference>
<dbReference type="Pfam" id="PF02838">
    <property type="entry name" value="Glyco_hydro_20b"/>
    <property type="match status" value="1"/>
</dbReference>
<keyword evidence="4 9" id="KW-0378">Hydrolase</keyword>
<dbReference type="PANTHER" id="PTHR22600">
    <property type="entry name" value="BETA-HEXOSAMINIDASE"/>
    <property type="match status" value="1"/>
</dbReference>
<dbReference type="Pfam" id="PF00728">
    <property type="entry name" value="Glyco_hydro_20"/>
    <property type="match status" value="1"/>
</dbReference>
<keyword evidence="7" id="KW-0732">Signal</keyword>
<dbReference type="Proteomes" id="UP001138672">
    <property type="component" value="Unassembled WGS sequence"/>
</dbReference>
<dbReference type="GO" id="GO:0005975">
    <property type="term" value="P:carbohydrate metabolic process"/>
    <property type="evidence" value="ECO:0007669"/>
    <property type="project" value="InterPro"/>
</dbReference>
<dbReference type="GO" id="GO:0030203">
    <property type="term" value="P:glycosaminoglycan metabolic process"/>
    <property type="evidence" value="ECO:0007669"/>
    <property type="project" value="TreeGrafter"/>
</dbReference>
<dbReference type="RefSeq" id="WP_069727885.1">
    <property type="nucleotide sequence ID" value="NZ_JAGGJQ010000005.1"/>
</dbReference>
<dbReference type="Gene3D" id="3.30.379.10">
    <property type="entry name" value="Chitobiase/beta-hexosaminidase domain 2-like"/>
    <property type="match status" value="1"/>
</dbReference>
<feature type="chain" id="PRO_5040872019" description="beta-N-acetylhexosaminidase" evidence="7">
    <location>
        <begin position="19"/>
        <end position="766"/>
    </location>
</feature>
<evidence type="ECO:0000259" key="8">
    <source>
        <dbReference type="PROSITE" id="PS51820"/>
    </source>
</evidence>
<dbReference type="AlphaFoldDB" id="A0A9X0YMM7"/>
<evidence type="ECO:0000256" key="1">
    <source>
        <dbReference type="ARBA" id="ARBA00001231"/>
    </source>
</evidence>
<dbReference type="PROSITE" id="PS51820">
    <property type="entry name" value="PA14"/>
    <property type="match status" value="1"/>
</dbReference>
<evidence type="ECO:0000256" key="2">
    <source>
        <dbReference type="ARBA" id="ARBA00006285"/>
    </source>
</evidence>
<dbReference type="SMART" id="SM00758">
    <property type="entry name" value="PA14"/>
    <property type="match status" value="1"/>
</dbReference>
<reference evidence="9" key="1">
    <citation type="submission" date="2021-03" db="EMBL/GenBank/DDBJ databases">
        <title>Genomic Encyclopedia of Type Strains, Phase IV (KMG-IV): sequencing the most valuable type-strain genomes for metagenomic binning, comparative biology and taxonomic classification.</title>
        <authorList>
            <person name="Goeker M."/>
        </authorList>
    </citation>
    <scope>NUCLEOTIDE SEQUENCE</scope>
    <source>
        <strain evidence="9">DSM 15523</strain>
        <strain evidence="10 12">DSM 16476</strain>
    </source>
</reference>
<organism evidence="9 11">
    <name type="scientific">Formosa algae</name>
    <dbReference type="NCBI Taxonomy" id="225843"/>
    <lineage>
        <taxon>Bacteria</taxon>
        <taxon>Pseudomonadati</taxon>
        <taxon>Bacteroidota</taxon>
        <taxon>Flavobacteriia</taxon>
        <taxon>Flavobacteriales</taxon>
        <taxon>Flavobacteriaceae</taxon>
        <taxon>Formosa</taxon>
    </lineage>
</organism>
<dbReference type="Gene3D" id="3.20.20.80">
    <property type="entry name" value="Glycosidases"/>
    <property type="match status" value="1"/>
</dbReference>
<dbReference type="Pfam" id="PF13287">
    <property type="entry name" value="Fn3_assoc"/>
    <property type="match status" value="1"/>
</dbReference>
<dbReference type="Gene3D" id="3.90.182.10">
    <property type="entry name" value="Toxin - Anthrax Protective Antigen,domain 1"/>
    <property type="match status" value="1"/>
</dbReference>
<feature type="domain" description="PA14" evidence="8">
    <location>
        <begin position="627"/>
        <end position="763"/>
    </location>
</feature>